<dbReference type="PROSITE" id="PS51375">
    <property type="entry name" value="PPR"/>
    <property type="match status" value="13"/>
</dbReference>
<dbReference type="FunFam" id="1.25.40.10:FF:000344">
    <property type="entry name" value="Pentatricopeptide repeat-containing protein"/>
    <property type="match status" value="1"/>
</dbReference>
<sequence>MKRILHEGNSIRIGCRASQNMKTVGDSKQRHAQLSCREKQFNQNEYLAAKLMLSHAKCGRMEIARQVFDKMPIRNTLHWTAMISGYVKHGQEEDGVNLYLEMQRAGIHPDNFTFPCVLKACATLSDLQLGKVIHCCIISCGFDSDVFVGNALIDMYSKCHCLADAHKVFEKMSEKDVVSWNALLAGYAQLGNGDEALKLFLRMQTTCSEPNVISWNTIIAACAQRVQGNEIPELFRQMQRAGIKANIVTWNTMIAGHTQRGHPDEALNCFRQMLLAGVETNSVTIASVIAACAHLSALQDGKEIHGYIIRRVSQLNIFIGNTLIDMYSKCGCIEYAHSVFDKMPQKDVVTWTAIIVGYGHKDNMKEAMKLFDQMQQSGVWPNLITWNGMISVFSQNGYGDEALKLFHKMQSTDIRPNTVTVSSILSACGGLEVLRQGKEVHDYIIRRGYQLYVLAGNALIDMYMKCGCLENARSVFDRMSQKDVVSWNTMIVGYAQNGYGDEALKLFHQMNLTGVEPNIVTWTAMISTNAQNGQGNEALKLFHEMQLFSMKPNSVTIASILTACTSLTALQQGEEIHGYMIRNGFEMDLNAGNALIYMYAKCGRIEVAHMVFDKLSAKDVVSWNAIIAGYAQKGHGEEAQRLFCEMQVAGIKPSVISWTSMIAGCAQNGNCNEALRLFYQMLLTGQKPDTVSLAGVLPACAHLGALKRGKEIHGHIIRNGFDSDVFAGSALIDMYAKCGSLQNAWQVFDKMPARNIVSWNAMIVAYAMHGNGVESLSIFSKMQQTGIKPDDITFTGLLAACSHTGLVDEGWKYFRCMTQDYGVVPRSEHYACMVDLLGRAGCLDEARNFIDKMPLIPNAFVWGALLGACRIHCNMELAGFVAERLLEVEPRNAGNFVLLSNIYAASGRWDEAAKVKKMIRDKGLKKNPGCSWIEVMDRVHVFHVGDKSHPQTKSIYATLENLAE</sequence>
<feature type="repeat" description="PPR" evidence="2">
    <location>
        <begin position="619"/>
        <end position="653"/>
    </location>
</feature>
<dbReference type="PANTHER" id="PTHR47926:SF347">
    <property type="entry name" value="PENTATRICOPEPTIDE REPEAT-CONTAINING PROTEIN"/>
    <property type="match status" value="1"/>
</dbReference>
<feature type="repeat" description="PPR" evidence="2">
    <location>
        <begin position="654"/>
        <end position="688"/>
    </location>
</feature>
<dbReference type="Gene3D" id="1.25.40.10">
    <property type="entry name" value="Tetratricopeptide repeat domain"/>
    <property type="match status" value="8"/>
</dbReference>
<dbReference type="InterPro" id="IPR046849">
    <property type="entry name" value="E2_motif"/>
</dbReference>
<feature type="repeat" description="PPR" evidence="2">
    <location>
        <begin position="75"/>
        <end position="109"/>
    </location>
</feature>
<feature type="repeat" description="PPR" evidence="2">
    <location>
        <begin position="246"/>
        <end position="280"/>
    </location>
</feature>
<name>A0AA38BPJ2_TAXCH</name>
<dbReference type="FunFam" id="1.25.40.10:FF:000348">
    <property type="entry name" value="Pentatricopeptide repeat-containing protein chloroplastic"/>
    <property type="match status" value="1"/>
</dbReference>
<dbReference type="Pfam" id="PF20430">
    <property type="entry name" value="Eplus_motif"/>
    <property type="match status" value="1"/>
</dbReference>
<dbReference type="PANTHER" id="PTHR47926">
    <property type="entry name" value="PENTATRICOPEPTIDE REPEAT-CONTAINING PROTEIN"/>
    <property type="match status" value="1"/>
</dbReference>
<dbReference type="GO" id="GO:0009451">
    <property type="term" value="P:RNA modification"/>
    <property type="evidence" value="ECO:0007669"/>
    <property type="project" value="InterPro"/>
</dbReference>
<gene>
    <name evidence="3" type="ORF">KI387_032093</name>
</gene>
<dbReference type="InterPro" id="IPR046960">
    <property type="entry name" value="PPR_At4g14850-like_plant"/>
</dbReference>
<dbReference type="InterPro" id="IPR046848">
    <property type="entry name" value="E_motif"/>
</dbReference>
<dbReference type="EMBL" id="JAHRHJ020003813">
    <property type="protein sequence ID" value="KAH9287976.1"/>
    <property type="molecule type" value="Genomic_DNA"/>
</dbReference>
<evidence type="ECO:0000313" key="4">
    <source>
        <dbReference type="Proteomes" id="UP000824469"/>
    </source>
</evidence>
<protein>
    <submittedName>
        <fullName evidence="3">Uncharacterized protein</fullName>
    </submittedName>
</protein>
<dbReference type="Proteomes" id="UP000824469">
    <property type="component" value="Unassembled WGS sequence"/>
</dbReference>
<dbReference type="Pfam" id="PF01535">
    <property type="entry name" value="PPR"/>
    <property type="match status" value="5"/>
</dbReference>
<feature type="repeat" description="PPR" evidence="2">
    <location>
        <begin position="790"/>
        <end position="825"/>
    </location>
</feature>
<feature type="repeat" description="PPR" evidence="2">
    <location>
        <begin position="755"/>
        <end position="789"/>
    </location>
</feature>
<keyword evidence="1" id="KW-0677">Repeat</keyword>
<feature type="repeat" description="PPR" evidence="2">
    <location>
        <begin position="211"/>
        <end position="245"/>
    </location>
</feature>
<feature type="repeat" description="PPR" evidence="2">
    <location>
        <begin position="724"/>
        <end position="754"/>
    </location>
</feature>
<feature type="repeat" description="PPR" evidence="2">
    <location>
        <begin position="176"/>
        <end position="210"/>
    </location>
</feature>
<feature type="repeat" description="PPR" evidence="2">
    <location>
        <begin position="382"/>
        <end position="416"/>
    </location>
</feature>
<dbReference type="SUPFAM" id="SSF48452">
    <property type="entry name" value="TPR-like"/>
    <property type="match status" value="1"/>
</dbReference>
<dbReference type="GO" id="GO:0003723">
    <property type="term" value="F:RNA binding"/>
    <property type="evidence" value="ECO:0007669"/>
    <property type="project" value="InterPro"/>
</dbReference>
<dbReference type="InterPro" id="IPR011990">
    <property type="entry name" value="TPR-like_helical_dom_sf"/>
</dbReference>
<feature type="repeat" description="PPR" evidence="2">
    <location>
        <begin position="518"/>
        <end position="552"/>
    </location>
</feature>
<dbReference type="FunFam" id="1.25.40.10:FF:000031">
    <property type="entry name" value="Pentatricopeptide repeat-containing protein mitochondrial"/>
    <property type="match status" value="1"/>
</dbReference>
<proteinExistence type="predicted"/>
<dbReference type="Pfam" id="PF13041">
    <property type="entry name" value="PPR_2"/>
    <property type="match status" value="6"/>
</dbReference>
<dbReference type="FunFam" id="1.25.40.10:FF:000366">
    <property type="entry name" value="Pentatricopeptide (PPR) repeat-containing protein"/>
    <property type="match status" value="1"/>
</dbReference>
<organism evidence="3 4">
    <name type="scientific">Taxus chinensis</name>
    <name type="common">Chinese yew</name>
    <name type="synonym">Taxus wallichiana var. chinensis</name>
    <dbReference type="NCBI Taxonomy" id="29808"/>
    <lineage>
        <taxon>Eukaryota</taxon>
        <taxon>Viridiplantae</taxon>
        <taxon>Streptophyta</taxon>
        <taxon>Embryophyta</taxon>
        <taxon>Tracheophyta</taxon>
        <taxon>Spermatophyta</taxon>
        <taxon>Pinopsida</taxon>
        <taxon>Pinidae</taxon>
        <taxon>Conifers II</taxon>
        <taxon>Cupressales</taxon>
        <taxon>Taxaceae</taxon>
        <taxon>Taxus</taxon>
    </lineage>
</organism>
<evidence type="ECO:0000313" key="3">
    <source>
        <dbReference type="EMBL" id="KAH9287976.1"/>
    </source>
</evidence>
<dbReference type="Pfam" id="PF13812">
    <property type="entry name" value="PPR_3"/>
    <property type="match status" value="1"/>
</dbReference>
<keyword evidence="4" id="KW-1185">Reference proteome</keyword>
<dbReference type="FunFam" id="1.25.40.10:FF:000393">
    <property type="entry name" value="Pentatricopeptide repeat-containing protein At1g20230"/>
    <property type="match status" value="2"/>
</dbReference>
<feature type="repeat" description="PPR" evidence="2">
    <location>
        <begin position="347"/>
        <end position="381"/>
    </location>
</feature>
<dbReference type="Pfam" id="PF20431">
    <property type="entry name" value="E_motif"/>
    <property type="match status" value="1"/>
</dbReference>
<feature type="repeat" description="PPR" evidence="2">
    <location>
        <begin position="483"/>
        <end position="517"/>
    </location>
</feature>
<dbReference type="OMA" id="CNMELAG"/>
<reference evidence="3 4" key="1">
    <citation type="journal article" date="2021" name="Nat. Plants">
        <title>The Taxus genome provides insights into paclitaxel biosynthesis.</title>
        <authorList>
            <person name="Xiong X."/>
            <person name="Gou J."/>
            <person name="Liao Q."/>
            <person name="Li Y."/>
            <person name="Zhou Q."/>
            <person name="Bi G."/>
            <person name="Li C."/>
            <person name="Du R."/>
            <person name="Wang X."/>
            <person name="Sun T."/>
            <person name="Guo L."/>
            <person name="Liang H."/>
            <person name="Lu P."/>
            <person name="Wu Y."/>
            <person name="Zhang Z."/>
            <person name="Ro D.K."/>
            <person name="Shang Y."/>
            <person name="Huang S."/>
            <person name="Yan J."/>
        </authorList>
    </citation>
    <scope>NUCLEOTIDE SEQUENCE [LARGE SCALE GENOMIC DNA]</scope>
    <source>
        <strain evidence="3">Ta-2019</strain>
    </source>
</reference>
<evidence type="ECO:0000256" key="2">
    <source>
        <dbReference type="PROSITE-ProRule" id="PRU00708"/>
    </source>
</evidence>
<dbReference type="AlphaFoldDB" id="A0AA38BPJ2"/>
<comment type="caution">
    <text evidence="3">The sequence shown here is derived from an EMBL/GenBank/DDBJ whole genome shotgun (WGS) entry which is preliminary data.</text>
</comment>
<evidence type="ECO:0000256" key="1">
    <source>
        <dbReference type="ARBA" id="ARBA00022737"/>
    </source>
</evidence>
<dbReference type="NCBIfam" id="TIGR00756">
    <property type="entry name" value="PPR"/>
    <property type="match status" value="15"/>
</dbReference>
<dbReference type="InterPro" id="IPR002885">
    <property type="entry name" value="PPR_rpt"/>
</dbReference>
<accession>A0AA38BPJ2</accession>